<accession>A0A833QHL7</accession>
<sequence>MVLLASFMSLLEAKKYLIVLDDVWTNNLWTQIEEALPDENNGSRVLLTTRSYNVAKHADPTRDPYELELLTKELSLELLLKKALPYQDPTNIANYNLFNYNLTRLTDSIKTLISDK</sequence>
<name>A0A833QHL7_9POAL</name>
<dbReference type="AlphaFoldDB" id="A0A833QHL7"/>
<dbReference type="Proteomes" id="UP000623129">
    <property type="component" value="Unassembled WGS sequence"/>
</dbReference>
<dbReference type="OrthoDB" id="686380at2759"/>
<gene>
    <name evidence="2" type="ORF">FCM35_KLT15147</name>
</gene>
<comment type="caution">
    <text evidence="2">The sequence shown here is derived from an EMBL/GenBank/DDBJ whole genome shotgun (WGS) entry which is preliminary data.</text>
</comment>
<dbReference type="PANTHER" id="PTHR36766:SF70">
    <property type="entry name" value="DISEASE RESISTANCE PROTEIN RGA4"/>
    <property type="match status" value="1"/>
</dbReference>
<dbReference type="InterPro" id="IPR002182">
    <property type="entry name" value="NB-ARC"/>
</dbReference>
<dbReference type="PANTHER" id="PTHR36766">
    <property type="entry name" value="PLANT BROAD-SPECTRUM MILDEW RESISTANCE PROTEIN RPW8"/>
    <property type="match status" value="1"/>
</dbReference>
<evidence type="ECO:0000313" key="2">
    <source>
        <dbReference type="EMBL" id="KAF3320451.1"/>
    </source>
</evidence>
<protein>
    <submittedName>
        <fullName evidence="2">Putative disease resistance protein</fullName>
    </submittedName>
</protein>
<feature type="domain" description="NB-ARC" evidence="1">
    <location>
        <begin position="7"/>
        <end position="85"/>
    </location>
</feature>
<dbReference type="Pfam" id="PF00931">
    <property type="entry name" value="NB-ARC"/>
    <property type="match status" value="1"/>
</dbReference>
<keyword evidence="3" id="KW-1185">Reference proteome</keyword>
<proteinExistence type="predicted"/>
<reference evidence="2" key="1">
    <citation type="submission" date="2020-01" db="EMBL/GenBank/DDBJ databases">
        <title>Genome sequence of Kobresia littledalei, the first chromosome-level genome in the family Cyperaceae.</title>
        <authorList>
            <person name="Qu G."/>
        </authorList>
    </citation>
    <scope>NUCLEOTIDE SEQUENCE</scope>
    <source>
        <strain evidence="2">C.B.Clarke</strain>
        <tissue evidence="2">Leaf</tissue>
    </source>
</reference>
<organism evidence="2 3">
    <name type="scientific">Carex littledalei</name>
    <dbReference type="NCBI Taxonomy" id="544730"/>
    <lineage>
        <taxon>Eukaryota</taxon>
        <taxon>Viridiplantae</taxon>
        <taxon>Streptophyta</taxon>
        <taxon>Embryophyta</taxon>
        <taxon>Tracheophyta</taxon>
        <taxon>Spermatophyta</taxon>
        <taxon>Magnoliopsida</taxon>
        <taxon>Liliopsida</taxon>
        <taxon>Poales</taxon>
        <taxon>Cyperaceae</taxon>
        <taxon>Cyperoideae</taxon>
        <taxon>Cariceae</taxon>
        <taxon>Carex</taxon>
        <taxon>Carex subgen. Euthyceras</taxon>
    </lineage>
</organism>
<evidence type="ECO:0000313" key="3">
    <source>
        <dbReference type="Proteomes" id="UP000623129"/>
    </source>
</evidence>
<evidence type="ECO:0000259" key="1">
    <source>
        <dbReference type="Pfam" id="PF00931"/>
    </source>
</evidence>
<dbReference type="SUPFAM" id="SSF52540">
    <property type="entry name" value="P-loop containing nucleoside triphosphate hydrolases"/>
    <property type="match status" value="1"/>
</dbReference>
<dbReference type="Gene3D" id="3.40.50.300">
    <property type="entry name" value="P-loop containing nucleotide triphosphate hydrolases"/>
    <property type="match status" value="1"/>
</dbReference>
<dbReference type="InterPro" id="IPR027417">
    <property type="entry name" value="P-loop_NTPase"/>
</dbReference>
<dbReference type="EMBL" id="SWLB01000029">
    <property type="protein sequence ID" value="KAF3320451.1"/>
    <property type="molecule type" value="Genomic_DNA"/>
</dbReference>
<dbReference type="GO" id="GO:0043531">
    <property type="term" value="F:ADP binding"/>
    <property type="evidence" value="ECO:0007669"/>
    <property type="project" value="InterPro"/>
</dbReference>